<sequence>MLIVSLFFDENKPECIIAQKLLADRGYLHKVVPCANLENVELMINDRSYVGLEAIISAVNSGELDAYYKN</sequence>
<dbReference type="Proteomes" id="UP000178908">
    <property type="component" value="Unassembled WGS sequence"/>
</dbReference>
<organism evidence="1 2">
    <name type="scientific">Candidatus Yanofskybacteria bacterium RIFCSPHIGHO2_02_FULL_39_10</name>
    <dbReference type="NCBI Taxonomy" id="1802674"/>
    <lineage>
        <taxon>Bacteria</taxon>
        <taxon>Candidatus Yanofskyibacteriota</taxon>
    </lineage>
</organism>
<dbReference type="AlphaFoldDB" id="A0A1F8F4C7"/>
<evidence type="ECO:0000313" key="1">
    <source>
        <dbReference type="EMBL" id="OGN07991.1"/>
    </source>
</evidence>
<protein>
    <submittedName>
        <fullName evidence="1">Uncharacterized protein</fullName>
    </submittedName>
</protein>
<dbReference type="EMBL" id="MGJO01000058">
    <property type="protein sequence ID" value="OGN07991.1"/>
    <property type="molecule type" value="Genomic_DNA"/>
</dbReference>
<reference evidence="1 2" key="1">
    <citation type="journal article" date="2016" name="Nat. Commun.">
        <title>Thousands of microbial genomes shed light on interconnected biogeochemical processes in an aquifer system.</title>
        <authorList>
            <person name="Anantharaman K."/>
            <person name="Brown C.T."/>
            <person name="Hug L.A."/>
            <person name="Sharon I."/>
            <person name="Castelle C.J."/>
            <person name="Probst A.J."/>
            <person name="Thomas B.C."/>
            <person name="Singh A."/>
            <person name="Wilkins M.J."/>
            <person name="Karaoz U."/>
            <person name="Brodie E.L."/>
            <person name="Williams K.H."/>
            <person name="Hubbard S.S."/>
            <person name="Banfield J.F."/>
        </authorList>
    </citation>
    <scope>NUCLEOTIDE SEQUENCE [LARGE SCALE GENOMIC DNA]</scope>
</reference>
<proteinExistence type="predicted"/>
<name>A0A1F8F4C7_9BACT</name>
<comment type="caution">
    <text evidence="1">The sequence shown here is derived from an EMBL/GenBank/DDBJ whole genome shotgun (WGS) entry which is preliminary data.</text>
</comment>
<evidence type="ECO:0000313" key="2">
    <source>
        <dbReference type="Proteomes" id="UP000178908"/>
    </source>
</evidence>
<accession>A0A1F8F4C7</accession>
<gene>
    <name evidence="1" type="ORF">A3C61_02015</name>
</gene>